<proteinExistence type="predicted"/>
<evidence type="ECO:0008006" key="3">
    <source>
        <dbReference type="Google" id="ProtNLM"/>
    </source>
</evidence>
<comment type="caution">
    <text evidence="1">The sequence shown here is derived from an EMBL/GenBank/DDBJ whole genome shotgun (WGS) entry which is preliminary data.</text>
</comment>
<gene>
    <name evidence="1" type="ORF">FYJ85_21845</name>
</gene>
<sequence length="79" mass="8009">MVLIEELRQIGKTVIAAGGLAGFGRSNAMRLRKAGKNLYLAGDLVSGISAALPPASPRVGIAAAIQADTIVALLPGLEI</sequence>
<dbReference type="RefSeq" id="WP_154420842.1">
    <property type="nucleotide sequence ID" value="NZ_VUNS01000046.1"/>
</dbReference>
<evidence type="ECO:0000313" key="1">
    <source>
        <dbReference type="EMBL" id="MST99677.1"/>
    </source>
</evidence>
<keyword evidence="2" id="KW-1185">Reference proteome</keyword>
<evidence type="ECO:0000313" key="2">
    <source>
        <dbReference type="Proteomes" id="UP000435649"/>
    </source>
</evidence>
<organism evidence="1 2">
    <name type="scientific">Victivallis lenta</name>
    <dbReference type="NCBI Taxonomy" id="2606640"/>
    <lineage>
        <taxon>Bacteria</taxon>
        <taxon>Pseudomonadati</taxon>
        <taxon>Lentisphaerota</taxon>
        <taxon>Lentisphaeria</taxon>
        <taxon>Victivallales</taxon>
        <taxon>Victivallaceae</taxon>
        <taxon>Victivallis</taxon>
    </lineage>
</organism>
<dbReference type="EMBL" id="VUNS01000046">
    <property type="protein sequence ID" value="MST99677.1"/>
    <property type="molecule type" value="Genomic_DNA"/>
</dbReference>
<name>A0A844G739_9BACT</name>
<protein>
    <recommendedName>
        <fullName evidence="3">ThiF family protein</fullName>
    </recommendedName>
</protein>
<dbReference type="AlphaFoldDB" id="A0A844G739"/>
<accession>A0A844G739</accession>
<dbReference type="Proteomes" id="UP000435649">
    <property type="component" value="Unassembled WGS sequence"/>
</dbReference>
<reference evidence="1 2" key="1">
    <citation type="submission" date="2019-08" db="EMBL/GenBank/DDBJ databases">
        <title>In-depth cultivation of the pig gut microbiome towards novel bacterial diversity and tailored functional studies.</title>
        <authorList>
            <person name="Wylensek D."/>
            <person name="Hitch T.C.A."/>
            <person name="Clavel T."/>
        </authorList>
    </citation>
    <scope>NUCLEOTIDE SEQUENCE [LARGE SCALE GENOMIC DNA]</scope>
    <source>
        <strain evidence="1 2">BBE-744-WT-12</strain>
    </source>
</reference>